<feature type="transmembrane region" description="Helical" evidence="1">
    <location>
        <begin position="175"/>
        <end position="193"/>
    </location>
</feature>
<dbReference type="PANTHER" id="PTHR43471">
    <property type="entry name" value="ABC TRANSPORTER PERMEASE"/>
    <property type="match status" value="1"/>
</dbReference>
<organism evidence="2">
    <name type="scientific">Candidatus Caldatribacterium californiense</name>
    <dbReference type="NCBI Taxonomy" id="1454726"/>
    <lineage>
        <taxon>Bacteria</taxon>
        <taxon>Pseudomonadati</taxon>
        <taxon>Atribacterota</taxon>
        <taxon>Atribacteria</taxon>
        <taxon>Atribacterales</taxon>
        <taxon>Candidatus Caldatribacteriaceae</taxon>
        <taxon>Candidatus Caldatribacterium</taxon>
    </lineage>
</organism>
<dbReference type="EMBL" id="DTFV01000110">
    <property type="protein sequence ID" value="HGI31107.1"/>
    <property type="molecule type" value="Genomic_DNA"/>
</dbReference>
<feature type="transmembrane region" description="Helical" evidence="1">
    <location>
        <begin position="143"/>
        <end position="163"/>
    </location>
</feature>
<proteinExistence type="predicted"/>
<sequence>MTMRTFRVMKTLFKRDFLYSLYSLGYYVAIFASFFVSSFILKNFLDSIGEEDILVSAYPLNYPLYITLVIISLYLVILSGVSISREREQGTLEVLFYGPVTPGSFLWGKYLKDLCLGMVALGFTTLYFYLVSVLTNIGFTMGLVKALIMSIFLISCVVSFGLFISSLTGRIRSSVLALVAILGAFLAIQFAYNALLGFEKESLSVPMLYVRQAMSYVFRGISWISPFAYLSRGLDSVVLENPLLYLANIGYALLYSFIFMFLSVYVMSKKGVKA</sequence>
<evidence type="ECO:0008006" key="3">
    <source>
        <dbReference type="Google" id="ProtNLM"/>
    </source>
</evidence>
<name>A0A7V4DEU8_9BACT</name>
<feature type="transmembrane region" description="Helical" evidence="1">
    <location>
        <begin position="21"/>
        <end position="42"/>
    </location>
</feature>
<keyword evidence="1" id="KW-0472">Membrane</keyword>
<evidence type="ECO:0000313" key="2">
    <source>
        <dbReference type="EMBL" id="HGI31107.1"/>
    </source>
</evidence>
<accession>A0A7V4DEU8</accession>
<dbReference type="Pfam" id="PF12679">
    <property type="entry name" value="ABC2_membrane_2"/>
    <property type="match status" value="1"/>
</dbReference>
<dbReference type="GO" id="GO:0140359">
    <property type="term" value="F:ABC-type transporter activity"/>
    <property type="evidence" value="ECO:0007669"/>
    <property type="project" value="InterPro"/>
</dbReference>
<dbReference type="AlphaFoldDB" id="A0A7V4DEU8"/>
<feature type="transmembrane region" description="Helical" evidence="1">
    <location>
        <begin position="243"/>
        <end position="267"/>
    </location>
</feature>
<comment type="caution">
    <text evidence="2">The sequence shown here is derived from an EMBL/GenBank/DDBJ whole genome shotgun (WGS) entry which is preliminary data.</text>
</comment>
<feature type="transmembrane region" description="Helical" evidence="1">
    <location>
        <begin position="114"/>
        <end position="137"/>
    </location>
</feature>
<dbReference type="GO" id="GO:0005886">
    <property type="term" value="C:plasma membrane"/>
    <property type="evidence" value="ECO:0007669"/>
    <property type="project" value="UniProtKB-SubCell"/>
</dbReference>
<evidence type="ECO:0000256" key="1">
    <source>
        <dbReference type="SAM" id="Phobius"/>
    </source>
</evidence>
<reference evidence="2" key="1">
    <citation type="journal article" date="2020" name="mSystems">
        <title>Genome- and Community-Level Interaction Insights into Carbon Utilization and Element Cycling Functions of Hydrothermarchaeota in Hydrothermal Sediment.</title>
        <authorList>
            <person name="Zhou Z."/>
            <person name="Liu Y."/>
            <person name="Xu W."/>
            <person name="Pan J."/>
            <person name="Luo Z.H."/>
            <person name="Li M."/>
        </authorList>
    </citation>
    <scope>NUCLEOTIDE SEQUENCE [LARGE SCALE GENOMIC DNA]</scope>
    <source>
        <strain evidence="2">SpSt-747</strain>
    </source>
</reference>
<keyword evidence="1" id="KW-0812">Transmembrane</keyword>
<protein>
    <recommendedName>
        <fullName evidence="3">ABC transporter permease</fullName>
    </recommendedName>
</protein>
<feature type="transmembrane region" description="Helical" evidence="1">
    <location>
        <begin position="62"/>
        <end position="83"/>
    </location>
</feature>
<gene>
    <name evidence="2" type="ORF">ENV30_07375</name>
</gene>
<keyword evidence="1" id="KW-1133">Transmembrane helix</keyword>